<gene>
    <name evidence="2" type="ORF">CS053_17600</name>
</gene>
<dbReference type="AlphaFoldDB" id="A0A5B9E639"/>
<dbReference type="Proteomes" id="UP000321807">
    <property type="component" value="Chromosome"/>
</dbReference>
<dbReference type="RefSeq" id="WP_147628378.1">
    <property type="nucleotide sequence ID" value="NZ_CP042807.1"/>
</dbReference>
<evidence type="ECO:0000313" key="2">
    <source>
        <dbReference type="EMBL" id="QEE26120.1"/>
    </source>
</evidence>
<reference evidence="2 3" key="1">
    <citation type="submission" date="2019-08" db="EMBL/GenBank/DDBJ databases">
        <title>Complete genome sequence of Rhodanobacter glycinis strain T01E-68 isolated from tomato root.</title>
        <authorList>
            <person name="Weon H.-Y."/>
            <person name="Lee S.A."/>
        </authorList>
    </citation>
    <scope>NUCLEOTIDE SEQUENCE [LARGE SCALE GENOMIC DNA]</scope>
    <source>
        <strain evidence="2 3">T01E-68</strain>
    </source>
</reference>
<feature type="signal peptide" evidence="1">
    <location>
        <begin position="1"/>
        <end position="25"/>
    </location>
</feature>
<keyword evidence="1" id="KW-0732">Signal</keyword>
<protein>
    <submittedName>
        <fullName evidence="2">Uncharacterized protein</fullName>
    </submittedName>
</protein>
<sequence length="206" mass="20783">MKSTVRSAFLYTATLSGLLILSACGKSEQPAANQPAAASTATAPAAASTAATAPAPASTAPAAAPASAGTAATPAMTNAAATPPAAPAAAPADAFKVASLAVGDSVNAEHKVRKAEDHFAPNQKTLYASVLTDGSTNGATLNATWRYLEGKGQLVSSISQRIATSGPATTTFKVENPNLWPEGKYKVDITLDGKQVASQNFEVKKR</sequence>
<feature type="chain" id="PRO_5022763574" evidence="1">
    <location>
        <begin position="26"/>
        <end position="206"/>
    </location>
</feature>
<dbReference type="KEGG" id="rgl:CS053_17600"/>
<dbReference type="PROSITE" id="PS51257">
    <property type="entry name" value="PROKAR_LIPOPROTEIN"/>
    <property type="match status" value="1"/>
</dbReference>
<organism evidence="2 3">
    <name type="scientific">Rhodanobacter glycinis</name>
    <dbReference type="NCBI Taxonomy" id="582702"/>
    <lineage>
        <taxon>Bacteria</taxon>
        <taxon>Pseudomonadati</taxon>
        <taxon>Pseudomonadota</taxon>
        <taxon>Gammaproteobacteria</taxon>
        <taxon>Lysobacterales</taxon>
        <taxon>Rhodanobacteraceae</taxon>
        <taxon>Rhodanobacter</taxon>
    </lineage>
</organism>
<accession>A0A5B9E639</accession>
<name>A0A5B9E639_9GAMM</name>
<evidence type="ECO:0000313" key="3">
    <source>
        <dbReference type="Proteomes" id="UP000321807"/>
    </source>
</evidence>
<proteinExistence type="predicted"/>
<evidence type="ECO:0000256" key="1">
    <source>
        <dbReference type="SAM" id="SignalP"/>
    </source>
</evidence>
<dbReference type="EMBL" id="CP042807">
    <property type="protein sequence ID" value="QEE26120.1"/>
    <property type="molecule type" value="Genomic_DNA"/>
</dbReference>